<keyword evidence="2" id="KW-1185">Reference proteome</keyword>
<evidence type="ECO:0000313" key="2">
    <source>
        <dbReference type="Proteomes" id="UP000501793"/>
    </source>
</evidence>
<name>A0ACA8Z9D6_9BACL</name>
<accession>A0ACA8Z9D6</accession>
<reference evidence="1" key="1">
    <citation type="submission" date="2020-04" db="EMBL/GenBank/DDBJ databases">
        <authorList>
            <person name="Hogendoorn C."/>
        </authorList>
    </citation>
    <scope>NUCLEOTIDE SEQUENCE</scope>
    <source>
        <strain evidence="1">FAVT5</strain>
    </source>
</reference>
<sequence>MASMGIGRWLTRREELSGEKVAIVCGDHRWTYRSLNRRVNRLANALNDLGVREGDRVAVLLPNGSEILEFLFACAKLGAILVPINFRLAPEEVRYIVEDAVPVCLAYHRMFAATVDPLQGEDNGVRHWIRVGTPAGEASPDLGYEALVEGGSEEEPERDISLDRVHMMMYTSGTTGKPKGALLTHGNTTWNVVNTLGRIPVGEDEITLTVAPLFHIGAMNILTTPTLYRGGTVVVEDRFDPLRLLEAIERERVTSLFLVPAMWLALLQVADFERYDLRSLRFAVSGGAPCPLTVIEFFQERGVPFFEGFGMTETSPSVCILDGADARRKRGSVGKPLMHVDVRIVDDADRDVPMGEVGELLVRGPSVMVGYWNRPRETREALRDGWLHTGDLARRDEEGFLYLVDRKKDMIITGGENVYPVEVEQVLYRHPKIREAAVVGIPDDRWGESVKAVVAVKEGESLTLEELRAFCDGKLARYKIPRVLEVVEALPRNAAGKVLKTVLRRG</sequence>
<dbReference type="Proteomes" id="UP000501793">
    <property type="component" value="Chromosome"/>
</dbReference>
<proteinExistence type="predicted"/>
<protein>
    <submittedName>
        <fullName evidence="1">Uncharacterized protein</fullName>
    </submittedName>
</protein>
<gene>
    <name evidence="1" type="ORF">FAVT5_1684</name>
</gene>
<dbReference type="EMBL" id="LR792684">
    <property type="protein sequence ID" value="CAB3392062.1"/>
    <property type="molecule type" value="Genomic_DNA"/>
</dbReference>
<evidence type="ECO:0000313" key="1">
    <source>
        <dbReference type="EMBL" id="CAB3392062.1"/>
    </source>
</evidence>
<organism evidence="1 2">
    <name type="scientific">Kyrpidia spormannii</name>
    <dbReference type="NCBI Taxonomy" id="2055160"/>
    <lineage>
        <taxon>Bacteria</taxon>
        <taxon>Bacillati</taxon>
        <taxon>Bacillota</taxon>
        <taxon>Bacilli</taxon>
        <taxon>Bacillales</taxon>
        <taxon>Alicyclobacillaceae</taxon>
        <taxon>Kyrpidia</taxon>
    </lineage>
</organism>